<reference evidence="8 9" key="1">
    <citation type="submission" date="2019-07" db="EMBL/GenBank/DDBJ databases">
        <authorList>
            <person name="Jastrzebski P J."/>
            <person name="Paukszto L."/>
            <person name="Jastrzebski P J."/>
        </authorList>
    </citation>
    <scope>NUCLEOTIDE SEQUENCE [LARGE SCALE GENOMIC DNA]</scope>
    <source>
        <strain evidence="8 9">WMS-il1</strain>
    </source>
</reference>
<dbReference type="InterPro" id="IPR001991">
    <property type="entry name" value="Na-dicarboxylate_symporter"/>
</dbReference>
<evidence type="ECO:0000256" key="3">
    <source>
        <dbReference type="ARBA" id="ARBA00022692"/>
    </source>
</evidence>
<dbReference type="PANTHER" id="PTHR11958">
    <property type="entry name" value="SODIUM/DICARBOXYLATE SYMPORTER-RELATED"/>
    <property type="match status" value="1"/>
</dbReference>
<dbReference type="Proteomes" id="UP000321570">
    <property type="component" value="Unassembled WGS sequence"/>
</dbReference>
<feature type="transmembrane region" description="Helical" evidence="6">
    <location>
        <begin position="416"/>
        <end position="437"/>
    </location>
</feature>
<dbReference type="PANTHER" id="PTHR11958:SF63">
    <property type="entry name" value="AMINO ACID TRANSPORTER"/>
    <property type="match status" value="1"/>
</dbReference>
<sequence>MSEYYDDSSLSNDKDENGEDSEKPQRNAFVRCICNNRFMITIIAGVIIGFAIGFGLRELPEISENLKIWISMPGDIYIRLLKLTILPLIASNVIIVIAKLDPKENGKISLISFLYIVLFNILGASLGTAAAVAIGPGRFSQEPSPGGPPDVEKKSATTSDVFADLFLNIFPDNIVGIAIYQVLTTYKYKGINPDTNETIFERVVGTDSGTNMIGVIFTCAAFGLAASGAKERGVPFLEFFTSLSEVVLKLIRAFLQVTPIGVCFMIAGSVIKVDDIVGSFAKLGIFVVTVVVAIAVLMLVEWLFYFVCTRRNPFRPVKYLMKAWFIVFATTSAIVGVPETIEGCDEMGIRKGTSRFVAPLAATLKADGSAIFIAGAGIFIAQMEGLGDNAGKIVVIWLLTCALAIAIPHIPSSSIVLILTILASVGVPVEQVSLLYATEWLLDRLRSGMSCVSTFYCVCFTDYVTRGKDENEADSDRNFSEVMSELSQSRSLKSAA</sequence>
<evidence type="ECO:0000256" key="1">
    <source>
        <dbReference type="ARBA" id="ARBA00004141"/>
    </source>
</evidence>
<dbReference type="AlphaFoldDB" id="A0A564YFR6"/>
<dbReference type="GO" id="GO:0015175">
    <property type="term" value="F:neutral L-amino acid transmembrane transporter activity"/>
    <property type="evidence" value="ECO:0007669"/>
    <property type="project" value="TreeGrafter"/>
</dbReference>
<dbReference type="Pfam" id="PF00375">
    <property type="entry name" value="SDF"/>
    <property type="match status" value="1"/>
</dbReference>
<comment type="subcellular location">
    <subcellularLocation>
        <location evidence="1 6">Membrane</location>
        <topology evidence="1 6">Multi-pass membrane protein</topology>
    </subcellularLocation>
</comment>
<feature type="transmembrane region" description="Helical" evidence="6">
    <location>
        <begin position="212"/>
        <end position="229"/>
    </location>
</feature>
<feature type="transmembrane region" description="Helical" evidence="6">
    <location>
        <begin position="110"/>
        <end position="134"/>
    </location>
</feature>
<evidence type="ECO:0000256" key="6">
    <source>
        <dbReference type="RuleBase" id="RU361216"/>
    </source>
</evidence>
<dbReference type="InterPro" id="IPR036458">
    <property type="entry name" value="Na:dicarbo_symporter_sf"/>
</dbReference>
<feature type="transmembrane region" description="Helical" evidence="6">
    <location>
        <begin position="319"/>
        <end position="337"/>
    </location>
</feature>
<dbReference type="GO" id="GO:0005886">
    <property type="term" value="C:plasma membrane"/>
    <property type="evidence" value="ECO:0007669"/>
    <property type="project" value="TreeGrafter"/>
</dbReference>
<dbReference type="GO" id="GO:0005313">
    <property type="term" value="F:L-glutamate transmembrane transporter activity"/>
    <property type="evidence" value="ECO:0007669"/>
    <property type="project" value="TreeGrafter"/>
</dbReference>
<keyword evidence="4 6" id="KW-1133">Transmembrane helix</keyword>
<keyword evidence="3 6" id="KW-0812">Transmembrane</keyword>
<protein>
    <recommendedName>
        <fullName evidence="6">Amino acid transporter</fullName>
    </recommendedName>
</protein>
<keyword evidence="6" id="KW-0769">Symport</keyword>
<accession>A0A564YFR6</accession>
<feature type="compositionally biased region" description="Basic and acidic residues" evidence="7">
    <location>
        <begin position="12"/>
        <end position="22"/>
    </location>
</feature>
<feature type="transmembrane region" description="Helical" evidence="6">
    <location>
        <begin position="283"/>
        <end position="307"/>
    </location>
</feature>
<dbReference type="InterPro" id="IPR050746">
    <property type="entry name" value="DAACS"/>
</dbReference>
<proteinExistence type="inferred from homology"/>
<comment type="similarity">
    <text evidence="6">Belongs to the dicarboxylate/amino acid:cation symporter (DAACS) (TC 2.A.23) family.</text>
</comment>
<feature type="transmembrane region" description="Helical" evidence="6">
    <location>
        <begin position="76"/>
        <end position="98"/>
    </location>
</feature>
<dbReference type="Gene3D" id="1.10.3860.10">
    <property type="entry name" value="Sodium:dicarboxylate symporter"/>
    <property type="match status" value="1"/>
</dbReference>
<evidence type="ECO:0000313" key="8">
    <source>
        <dbReference type="EMBL" id="VUZ46046.1"/>
    </source>
</evidence>
<evidence type="ECO:0000256" key="2">
    <source>
        <dbReference type="ARBA" id="ARBA00022448"/>
    </source>
</evidence>
<dbReference type="GO" id="GO:0015501">
    <property type="term" value="F:glutamate:sodium symporter activity"/>
    <property type="evidence" value="ECO:0007669"/>
    <property type="project" value="TreeGrafter"/>
</dbReference>
<feature type="region of interest" description="Disordered" evidence="7">
    <location>
        <begin position="1"/>
        <end position="22"/>
    </location>
</feature>
<dbReference type="EMBL" id="CABIJS010000199">
    <property type="protein sequence ID" value="VUZ46046.1"/>
    <property type="molecule type" value="Genomic_DNA"/>
</dbReference>
<keyword evidence="5 6" id="KW-0472">Membrane</keyword>
<gene>
    <name evidence="8" type="ORF">WMSIL1_LOCUS5926</name>
</gene>
<dbReference type="PRINTS" id="PR00173">
    <property type="entry name" value="EDTRNSPORT"/>
</dbReference>
<evidence type="ECO:0000313" key="9">
    <source>
        <dbReference type="Proteomes" id="UP000321570"/>
    </source>
</evidence>
<feature type="transmembrane region" description="Helical" evidence="6">
    <location>
        <begin position="357"/>
        <end position="381"/>
    </location>
</feature>
<organism evidence="8 9">
    <name type="scientific">Hymenolepis diminuta</name>
    <name type="common">Rat tapeworm</name>
    <dbReference type="NCBI Taxonomy" id="6216"/>
    <lineage>
        <taxon>Eukaryota</taxon>
        <taxon>Metazoa</taxon>
        <taxon>Spiralia</taxon>
        <taxon>Lophotrochozoa</taxon>
        <taxon>Platyhelminthes</taxon>
        <taxon>Cestoda</taxon>
        <taxon>Eucestoda</taxon>
        <taxon>Cyclophyllidea</taxon>
        <taxon>Hymenolepididae</taxon>
        <taxon>Hymenolepis</taxon>
    </lineage>
</organism>
<feature type="transmembrane region" description="Helical" evidence="6">
    <location>
        <begin position="250"/>
        <end position="271"/>
    </location>
</feature>
<evidence type="ECO:0000256" key="5">
    <source>
        <dbReference type="ARBA" id="ARBA00023136"/>
    </source>
</evidence>
<evidence type="ECO:0000256" key="7">
    <source>
        <dbReference type="SAM" id="MobiDB-lite"/>
    </source>
</evidence>
<keyword evidence="2 6" id="KW-0813">Transport</keyword>
<name>A0A564YFR6_HYMDI</name>
<dbReference type="SUPFAM" id="SSF118215">
    <property type="entry name" value="Proton glutamate symport protein"/>
    <property type="match status" value="1"/>
</dbReference>
<evidence type="ECO:0000256" key="4">
    <source>
        <dbReference type="ARBA" id="ARBA00022989"/>
    </source>
</evidence>
<feature type="transmembrane region" description="Helical" evidence="6">
    <location>
        <begin position="38"/>
        <end position="56"/>
    </location>
</feature>
<feature type="transmembrane region" description="Helical" evidence="6">
    <location>
        <begin position="393"/>
        <end position="410"/>
    </location>
</feature>
<keyword evidence="9" id="KW-1185">Reference proteome</keyword>